<organism evidence="2">
    <name type="scientific">Phytophthora nicotianae</name>
    <name type="common">Potato buckeye rot agent</name>
    <name type="synonym">Phytophthora parasitica</name>
    <dbReference type="NCBI Taxonomy" id="4792"/>
    <lineage>
        <taxon>Eukaryota</taxon>
        <taxon>Sar</taxon>
        <taxon>Stramenopiles</taxon>
        <taxon>Oomycota</taxon>
        <taxon>Peronosporomycetes</taxon>
        <taxon>Peronosporales</taxon>
        <taxon>Peronosporaceae</taxon>
        <taxon>Phytophthora</taxon>
    </lineage>
</organism>
<evidence type="ECO:0000313" key="2">
    <source>
        <dbReference type="EMBL" id="ETL92644.1"/>
    </source>
</evidence>
<accession>W2L788</accession>
<protein>
    <recommendedName>
        <fullName evidence="3">RxLR effector protein</fullName>
    </recommendedName>
</protein>
<proteinExistence type="predicted"/>
<dbReference type="OrthoDB" id="109248at2759"/>
<feature type="chain" id="PRO_5004820270" description="RxLR effector protein" evidence="1">
    <location>
        <begin position="26"/>
        <end position="234"/>
    </location>
</feature>
<dbReference type="VEuPathDB" id="FungiDB:PPTG_12364"/>
<dbReference type="EMBL" id="KI679834">
    <property type="protein sequence ID" value="ETL92644.1"/>
    <property type="molecule type" value="Genomic_DNA"/>
</dbReference>
<feature type="signal peptide" evidence="1">
    <location>
        <begin position="1"/>
        <end position="25"/>
    </location>
</feature>
<dbReference type="AlphaFoldDB" id="W2L788"/>
<dbReference type="Proteomes" id="UP000054423">
    <property type="component" value="Unassembled WGS sequence"/>
</dbReference>
<name>W2L788_PHYNI</name>
<sequence length="234" mass="26128">MSIMRSSFALTLLVVVFVACHSVSAEPAAVTQIDRLDTSVRILNGVSSRRYLKGRQTTTSTDDEERLLSGVLQKMPGLNKIKAAFQKNPSFAKNLEKFRLKRQRLDEFFKENPVIKKEIIVATTPPQHHSNSFSSRYTVIAMEATVTLLQEIPYLPSSPRPVQSRGFIAGNLAITLVPSLTTPRLSKEYVGSNPSSTQYRIAPAILGVIHSQLDFSSAQDRVLWGLRSWISSFY</sequence>
<gene>
    <name evidence="2" type="ORF">L917_09093</name>
</gene>
<keyword evidence="1" id="KW-0732">Signal</keyword>
<dbReference type="PROSITE" id="PS51257">
    <property type="entry name" value="PROKAR_LIPOPROTEIN"/>
    <property type="match status" value="1"/>
</dbReference>
<evidence type="ECO:0000256" key="1">
    <source>
        <dbReference type="SAM" id="SignalP"/>
    </source>
</evidence>
<evidence type="ECO:0008006" key="3">
    <source>
        <dbReference type="Google" id="ProtNLM"/>
    </source>
</evidence>
<reference evidence="2" key="1">
    <citation type="submission" date="2013-11" db="EMBL/GenBank/DDBJ databases">
        <title>The Genome Sequence of Phytophthora parasitica CHvinca01.</title>
        <authorList>
            <consortium name="The Broad Institute Genomics Platform"/>
            <person name="Russ C."/>
            <person name="Tyler B."/>
            <person name="Panabieres F."/>
            <person name="Shan W."/>
            <person name="Tripathy S."/>
            <person name="Grunwald N."/>
            <person name="Machado M."/>
            <person name="Johnson C.S."/>
            <person name="Arredondo F."/>
            <person name="Hong C."/>
            <person name="Coffey M."/>
            <person name="Young S.K."/>
            <person name="Zeng Q."/>
            <person name="Gargeya S."/>
            <person name="Fitzgerald M."/>
            <person name="Abouelleil A."/>
            <person name="Alvarado L."/>
            <person name="Chapman S.B."/>
            <person name="Gainer-Dewar J."/>
            <person name="Goldberg J."/>
            <person name="Griggs A."/>
            <person name="Gujja S."/>
            <person name="Hansen M."/>
            <person name="Howarth C."/>
            <person name="Imamovic A."/>
            <person name="Ireland A."/>
            <person name="Larimer J."/>
            <person name="McCowan C."/>
            <person name="Murphy C."/>
            <person name="Pearson M."/>
            <person name="Poon T.W."/>
            <person name="Priest M."/>
            <person name="Roberts A."/>
            <person name="Saif S."/>
            <person name="Shea T."/>
            <person name="Sykes S."/>
            <person name="Wortman J."/>
            <person name="Nusbaum C."/>
            <person name="Birren B."/>
        </authorList>
    </citation>
    <scope>NUCLEOTIDE SEQUENCE [LARGE SCALE GENOMIC DNA]</scope>
    <source>
        <strain evidence="2">CHvinca01</strain>
    </source>
</reference>